<protein>
    <submittedName>
        <fullName evidence="6">ATP-dependent DNA helicase DinG</fullName>
    </submittedName>
</protein>
<dbReference type="InterPro" id="IPR045028">
    <property type="entry name" value="DinG/Rad3-like"/>
</dbReference>
<keyword evidence="3" id="KW-0067">ATP-binding</keyword>
<sequence>MEKSKVLSIDSLYDLLEKKTDFEKRLDQINMSKLIYKGMGDCEITFIEAPTGIGKTYSSLIPSIVEIGLNSSKILYLTAKIVLQDQLIKKDLPNLHKIAEIDFKYGLIKGRSNYFCWLRFDEAMRTQGLIYQNDLDSIRNWARVSQEGDLNEYDDFLNYELKDVISVDYEDCPGRKCPYLLSGACHYFRLVNSLNDLDILVSNYHTFFFNLVNGSFPFNYDHILMDEAHHLPEILSSVCTRQISKNFLNYFLPRGFALKIVDREPEILSPVLNDLKFLENYVNNLKTLYENFFEELQGYCLDPKVNKGSKMVTFHDALSFLEKNGNEIIEVSKRILREFDEWEKFFQKVGTKGLADAKLKYYKKKIDFYALAISDFLSLNDYPNFSYSFFIEKGCLSIEPVYVNGIFKNFLDLQPPKSVTLYSATLTPDKKTFTYLENELGFKADNKMIYESVFNYKKQAKLIIPQNFDIDPKSSLFSTQVAYAIERILDDFGGHALVLFTSQKNLNETKKLIVSKKRKFRYLFQGEKPNIQLIEEFSNDSSSVLFGLNSFWEGIDVPGPSLSLLIIDRIPFPNPSDPMMIMREKNEGREVFNKSYLPSAKLSLRQGFGRLIRSKSDVGVFVILDFRILKWGFLELFRPCDILYMWEAELVRKFIWEGE</sequence>
<keyword evidence="2" id="KW-0378">Hydrolase</keyword>
<dbReference type="InterPro" id="IPR027417">
    <property type="entry name" value="P-loop_NTPase"/>
</dbReference>
<dbReference type="Proteomes" id="UP000244792">
    <property type="component" value="Chromosome"/>
</dbReference>
<dbReference type="EMBL" id="CP020921">
    <property type="protein sequence ID" value="AWB10029.1"/>
    <property type="molecule type" value="Genomic_DNA"/>
</dbReference>
<dbReference type="GO" id="GO:0005524">
    <property type="term" value="F:ATP binding"/>
    <property type="evidence" value="ECO:0007669"/>
    <property type="project" value="UniProtKB-KW"/>
</dbReference>
<reference evidence="6 7" key="1">
    <citation type="submission" date="2017-04" db="EMBL/GenBank/DDBJ databases">
        <title>Genomic insights into metabolism of Thermodesulfobium acidiphilum.</title>
        <authorList>
            <person name="Toshchakov S.V."/>
            <person name="Frolov E.N."/>
            <person name="Kublanov I.V."/>
            <person name="Samarov N.I."/>
            <person name="Novikov A."/>
            <person name="Lebedinsky A.V."/>
            <person name="Bonch-Osmolovskaya E.A."/>
            <person name="Chernyh N.A."/>
        </authorList>
    </citation>
    <scope>NUCLEOTIDE SEQUENCE [LARGE SCALE GENOMIC DNA]</scope>
    <source>
        <strain evidence="6 7">3127-1</strain>
    </source>
</reference>
<keyword evidence="1" id="KW-0547">Nucleotide-binding</keyword>
<dbReference type="Gene3D" id="3.40.50.300">
    <property type="entry name" value="P-loop containing nucleotide triphosphate hydrolases"/>
    <property type="match status" value="2"/>
</dbReference>
<feature type="domain" description="Helicase ATP-binding" evidence="5">
    <location>
        <begin position="14"/>
        <end position="272"/>
    </location>
</feature>
<dbReference type="PANTHER" id="PTHR11472">
    <property type="entry name" value="DNA REPAIR DEAD HELICASE RAD3/XP-D SUBFAMILY MEMBER"/>
    <property type="match status" value="1"/>
</dbReference>
<accession>A0A2R4VZQ9</accession>
<dbReference type="InterPro" id="IPR014001">
    <property type="entry name" value="Helicase_ATP-bd"/>
</dbReference>
<comment type="similarity">
    <text evidence="4">Belongs to the helicase family. DinG subfamily.</text>
</comment>
<evidence type="ECO:0000259" key="5">
    <source>
        <dbReference type="PROSITE" id="PS51193"/>
    </source>
</evidence>
<dbReference type="PANTHER" id="PTHR11472:SF34">
    <property type="entry name" value="REGULATOR OF TELOMERE ELONGATION HELICASE 1"/>
    <property type="match status" value="1"/>
</dbReference>
<evidence type="ECO:0000313" key="6">
    <source>
        <dbReference type="EMBL" id="AWB10029.1"/>
    </source>
</evidence>
<evidence type="ECO:0000256" key="2">
    <source>
        <dbReference type="ARBA" id="ARBA00022801"/>
    </source>
</evidence>
<dbReference type="GO" id="GO:0003678">
    <property type="term" value="F:DNA helicase activity"/>
    <property type="evidence" value="ECO:0007669"/>
    <property type="project" value="TreeGrafter"/>
</dbReference>
<dbReference type="GO" id="GO:0006139">
    <property type="term" value="P:nucleobase-containing compound metabolic process"/>
    <property type="evidence" value="ECO:0007669"/>
    <property type="project" value="InterPro"/>
</dbReference>
<dbReference type="InterPro" id="IPR006555">
    <property type="entry name" value="ATP-dep_Helicase_C"/>
</dbReference>
<dbReference type="InterPro" id="IPR014013">
    <property type="entry name" value="Helic_SF1/SF2_ATP-bd_DinG/Rad3"/>
</dbReference>
<evidence type="ECO:0000256" key="3">
    <source>
        <dbReference type="ARBA" id="ARBA00022840"/>
    </source>
</evidence>
<gene>
    <name evidence="6" type="ORF">TDSAC_0656</name>
</gene>
<dbReference type="Pfam" id="PF13307">
    <property type="entry name" value="Helicase_C_2"/>
    <property type="match status" value="1"/>
</dbReference>
<dbReference type="GO" id="GO:0003676">
    <property type="term" value="F:nucleic acid binding"/>
    <property type="evidence" value="ECO:0007669"/>
    <property type="project" value="InterPro"/>
</dbReference>
<dbReference type="OrthoDB" id="9803913at2"/>
<organism evidence="6 7">
    <name type="scientific">Thermodesulfobium acidiphilum</name>
    <dbReference type="NCBI Taxonomy" id="1794699"/>
    <lineage>
        <taxon>Bacteria</taxon>
        <taxon>Pseudomonadati</taxon>
        <taxon>Thermodesulfobiota</taxon>
        <taxon>Thermodesulfobiia</taxon>
        <taxon>Thermodesulfobiales</taxon>
        <taxon>Thermodesulfobiaceae</taxon>
        <taxon>Thermodesulfobium</taxon>
    </lineage>
</organism>
<evidence type="ECO:0000256" key="1">
    <source>
        <dbReference type="ARBA" id="ARBA00022741"/>
    </source>
</evidence>
<name>A0A2R4VZQ9_THEAF</name>
<dbReference type="SMART" id="SM00487">
    <property type="entry name" value="DEXDc"/>
    <property type="match status" value="1"/>
</dbReference>
<evidence type="ECO:0000313" key="7">
    <source>
        <dbReference type="Proteomes" id="UP000244792"/>
    </source>
</evidence>
<keyword evidence="7" id="KW-1185">Reference proteome</keyword>
<dbReference type="PROSITE" id="PS51193">
    <property type="entry name" value="HELICASE_ATP_BIND_2"/>
    <property type="match status" value="1"/>
</dbReference>
<proteinExistence type="inferred from homology"/>
<dbReference type="SUPFAM" id="SSF52540">
    <property type="entry name" value="P-loop containing nucleoside triphosphate hydrolases"/>
    <property type="match status" value="1"/>
</dbReference>
<dbReference type="KEGG" id="taci:TDSAC_0656"/>
<dbReference type="AlphaFoldDB" id="A0A2R4VZQ9"/>
<dbReference type="RefSeq" id="WP_108308861.1">
    <property type="nucleotide sequence ID" value="NZ_CP020921.1"/>
</dbReference>
<dbReference type="SMART" id="SM00491">
    <property type="entry name" value="HELICc2"/>
    <property type="match status" value="1"/>
</dbReference>
<evidence type="ECO:0000256" key="4">
    <source>
        <dbReference type="ARBA" id="ARBA00038058"/>
    </source>
</evidence>
<keyword evidence="6" id="KW-0347">Helicase</keyword>
<dbReference type="GO" id="GO:0016818">
    <property type="term" value="F:hydrolase activity, acting on acid anhydrides, in phosphorus-containing anhydrides"/>
    <property type="evidence" value="ECO:0007669"/>
    <property type="project" value="InterPro"/>
</dbReference>